<dbReference type="EMBL" id="BSUO01000001">
    <property type="protein sequence ID" value="GMA38980.1"/>
    <property type="molecule type" value="Genomic_DNA"/>
</dbReference>
<comment type="caution">
    <text evidence="2">The sequence shown here is derived from an EMBL/GenBank/DDBJ whole genome shotgun (WGS) entry which is preliminary data.</text>
</comment>
<proteinExistence type="predicted"/>
<feature type="compositionally biased region" description="Basic and acidic residues" evidence="1">
    <location>
        <begin position="167"/>
        <end position="196"/>
    </location>
</feature>
<name>A0ABQ6IM20_9MICO</name>
<evidence type="ECO:0000256" key="1">
    <source>
        <dbReference type="SAM" id="MobiDB-lite"/>
    </source>
</evidence>
<dbReference type="Proteomes" id="UP001157126">
    <property type="component" value="Unassembled WGS sequence"/>
</dbReference>
<keyword evidence="3" id="KW-1185">Reference proteome</keyword>
<sequence length="208" mass="22002">MAGDVDGEVADGEAFGCGVFAAAESGTDARDEFLGFEGFADVVVGAGFEADDDVDGVGACGEHDDGHGALAAEAFAHVDAVHAGEHHVEEDEVGAGLSEDSEDFGSVGDVVDVEAFVAQDDTEHLREGQVVVDDEYACLHESPPPDVPARSYLPAAAQIPTRTAWHPSERRRAPDFRESRGPECHTERRSQARPERPGSNPRRPPEAA</sequence>
<organism evidence="2 3">
    <name type="scientific">Mobilicoccus caccae</name>
    <dbReference type="NCBI Taxonomy" id="1859295"/>
    <lineage>
        <taxon>Bacteria</taxon>
        <taxon>Bacillati</taxon>
        <taxon>Actinomycetota</taxon>
        <taxon>Actinomycetes</taxon>
        <taxon>Micrococcales</taxon>
        <taxon>Dermatophilaceae</taxon>
        <taxon>Mobilicoccus</taxon>
    </lineage>
</organism>
<gene>
    <name evidence="2" type="ORF">GCM10025883_10250</name>
</gene>
<accession>A0ABQ6IM20</accession>
<evidence type="ECO:0000313" key="3">
    <source>
        <dbReference type="Proteomes" id="UP001157126"/>
    </source>
</evidence>
<evidence type="ECO:0000313" key="2">
    <source>
        <dbReference type="EMBL" id="GMA38980.1"/>
    </source>
</evidence>
<reference evidence="3" key="1">
    <citation type="journal article" date="2019" name="Int. J. Syst. Evol. Microbiol.">
        <title>The Global Catalogue of Microorganisms (GCM) 10K type strain sequencing project: providing services to taxonomists for standard genome sequencing and annotation.</title>
        <authorList>
            <consortium name="The Broad Institute Genomics Platform"/>
            <consortium name="The Broad Institute Genome Sequencing Center for Infectious Disease"/>
            <person name="Wu L."/>
            <person name="Ma J."/>
        </authorList>
    </citation>
    <scope>NUCLEOTIDE SEQUENCE [LARGE SCALE GENOMIC DNA]</scope>
    <source>
        <strain evidence="3">NBRC 113072</strain>
    </source>
</reference>
<feature type="region of interest" description="Disordered" evidence="1">
    <location>
        <begin position="141"/>
        <end position="208"/>
    </location>
</feature>
<protein>
    <submittedName>
        <fullName evidence="2">Uncharacterized protein</fullName>
    </submittedName>
</protein>